<gene>
    <name evidence="5" type="ORF">SAMN04488077_104190</name>
</gene>
<dbReference type="Proteomes" id="UP000182160">
    <property type="component" value="Unassembled WGS sequence"/>
</dbReference>
<evidence type="ECO:0000259" key="4">
    <source>
        <dbReference type="Pfam" id="PF03061"/>
    </source>
</evidence>
<evidence type="ECO:0000313" key="5">
    <source>
        <dbReference type="EMBL" id="SEM39523.1"/>
    </source>
</evidence>
<feature type="compositionally biased region" description="Low complexity" evidence="3">
    <location>
        <begin position="159"/>
        <end position="168"/>
    </location>
</feature>
<sequence length="178" mass="18456">MPDHATSLDDLPDMTALLSRSGLDFMRDMIAGTLPGPPIGATLGFHPVVAEPGCVVFEGTPTFAALNPMRGVHGGWYGAILDSCMGCAVMTELARGEIYTTLEFKTNITRALALGRAVRAIGTVQHRGRSTGVATGELRGVGDGKLYATGSTTCIILRPDTGTDTGPDFTPPAPPPGS</sequence>
<protein>
    <submittedName>
        <fullName evidence="5">Uncharacterized domain 1-containing protein</fullName>
    </submittedName>
</protein>
<dbReference type="RefSeq" id="WP_074785353.1">
    <property type="nucleotide sequence ID" value="NZ_FOBO01000004.1"/>
</dbReference>
<dbReference type="SUPFAM" id="SSF54637">
    <property type="entry name" value="Thioesterase/thiol ester dehydrase-isomerase"/>
    <property type="match status" value="1"/>
</dbReference>
<name>A0A1H7Y0K8_9RHOB</name>
<feature type="compositionally biased region" description="Pro residues" evidence="3">
    <location>
        <begin position="169"/>
        <end position="178"/>
    </location>
</feature>
<dbReference type="Pfam" id="PF03061">
    <property type="entry name" value="4HBT"/>
    <property type="match status" value="1"/>
</dbReference>
<dbReference type="InterPro" id="IPR039298">
    <property type="entry name" value="ACOT13"/>
</dbReference>
<evidence type="ECO:0000256" key="3">
    <source>
        <dbReference type="SAM" id="MobiDB-lite"/>
    </source>
</evidence>
<feature type="domain" description="Thioesterase" evidence="4">
    <location>
        <begin position="72"/>
        <end position="140"/>
    </location>
</feature>
<dbReference type="GO" id="GO:0047617">
    <property type="term" value="F:fatty acyl-CoA hydrolase activity"/>
    <property type="evidence" value="ECO:0007669"/>
    <property type="project" value="InterPro"/>
</dbReference>
<dbReference type="PANTHER" id="PTHR21660:SF1">
    <property type="entry name" value="ACYL-COENZYME A THIOESTERASE 13"/>
    <property type="match status" value="1"/>
</dbReference>
<dbReference type="CDD" id="cd03443">
    <property type="entry name" value="PaaI_thioesterase"/>
    <property type="match status" value="1"/>
</dbReference>
<dbReference type="InterPro" id="IPR029069">
    <property type="entry name" value="HotDog_dom_sf"/>
</dbReference>
<dbReference type="PANTHER" id="PTHR21660">
    <property type="entry name" value="THIOESTERASE SUPERFAMILY MEMBER-RELATED"/>
    <property type="match status" value="1"/>
</dbReference>
<reference evidence="5 6" key="1">
    <citation type="submission" date="2016-10" db="EMBL/GenBank/DDBJ databases">
        <authorList>
            <person name="de Groot N.N."/>
        </authorList>
    </citation>
    <scope>NUCLEOTIDE SEQUENCE [LARGE SCALE GENOMIC DNA]</scope>
    <source>
        <strain evidence="5 6">DSM 11457</strain>
    </source>
</reference>
<keyword evidence="2" id="KW-0378">Hydrolase</keyword>
<proteinExistence type="inferred from homology"/>
<organism evidence="5 6">
    <name type="scientific">Roseovarius tolerans</name>
    <dbReference type="NCBI Taxonomy" id="74031"/>
    <lineage>
        <taxon>Bacteria</taxon>
        <taxon>Pseudomonadati</taxon>
        <taxon>Pseudomonadota</taxon>
        <taxon>Alphaproteobacteria</taxon>
        <taxon>Rhodobacterales</taxon>
        <taxon>Roseobacteraceae</taxon>
        <taxon>Roseovarius</taxon>
    </lineage>
</organism>
<dbReference type="NCBIfam" id="TIGR00369">
    <property type="entry name" value="unchar_dom_1"/>
    <property type="match status" value="1"/>
</dbReference>
<evidence type="ECO:0000256" key="1">
    <source>
        <dbReference type="ARBA" id="ARBA00008324"/>
    </source>
</evidence>
<dbReference type="InterPro" id="IPR006683">
    <property type="entry name" value="Thioestr_dom"/>
</dbReference>
<dbReference type="InterPro" id="IPR003736">
    <property type="entry name" value="PAAI_dom"/>
</dbReference>
<dbReference type="Gene3D" id="3.10.129.10">
    <property type="entry name" value="Hotdog Thioesterase"/>
    <property type="match status" value="1"/>
</dbReference>
<evidence type="ECO:0000313" key="6">
    <source>
        <dbReference type="Proteomes" id="UP000182160"/>
    </source>
</evidence>
<feature type="region of interest" description="Disordered" evidence="3">
    <location>
        <begin position="159"/>
        <end position="178"/>
    </location>
</feature>
<accession>A0A1H7Y0K8</accession>
<dbReference type="EMBL" id="FOBO01000004">
    <property type="protein sequence ID" value="SEM39523.1"/>
    <property type="molecule type" value="Genomic_DNA"/>
</dbReference>
<comment type="similarity">
    <text evidence="1">Belongs to the thioesterase PaaI family.</text>
</comment>
<evidence type="ECO:0000256" key="2">
    <source>
        <dbReference type="ARBA" id="ARBA00022801"/>
    </source>
</evidence>
<dbReference type="AlphaFoldDB" id="A0A1H7Y0K8"/>